<dbReference type="GO" id="GO:0006145">
    <property type="term" value="P:purine nucleobase catabolic process"/>
    <property type="evidence" value="ECO:0007669"/>
    <property type="project" value="TreeGrafter"/>
</dbReference>
<dbReference type="PANTHER" id="PTHR43668:SF2">
    <property type="entry name" value="ALLANTOINASE"/>
    <property type="match status" value="1"/>
</dbReference>
<dbReference type="Pfam" id="PF01979">
    <property type="entry name" value="Amidohydro_1"/>
    <property type="match status" value="2"/>
</dbReference>
<dbReference type="HAMAP" id="MF_00220_A">
    <property type="entry name" value="PyrC_classI_A"/>
    <property type="match status" value="1"/>
</dbReference>
<dbReference type="GO" id="GO:0005737">
    <property type="term" value="C:cytoplasm"/>
    <property type="evidence" value="ECO:0007669"/>
    <property type="project" value="TreeGrafter"/>
</dbReference>
<evidence type="ECO:0000256" key="3">
    <source>
        <dbReference type="ARBA" id="ARBA00022975"/>
    </source>
</evidence>
<dbReference type="PATRIC" id="fig|1609559.3.peg.165"/>
<comment type="pathway">
    <text evidence="4">Pyrimidine metabolism; UMP biosynthesis via de novo pathway; (S)-dihydroorotate from bicarbonate: step 3/3.</text>
</comment>
<feature type="binding site" evidence="4">
    <location>
        <begin position="59"/>
        <end position="61"/>
    </location>
    <ligand>
        <name>substrate</name>
    </ligand>
</feature>
<dbReference type="GeneID" id="28490326"/>
<dbReference type="NCBIfam" id="NF003271">
    <property type="entry name" value="PRK04250.1"/>
    <property type="match status" value="1"/>
</dbReference>
<feature type="binding site" evidence="4">
    <location>
        <position position="57"/>
    </location>
    <ligand>
        <name>Zn(2+)</name>
        <dbReference type="ChEBI" id="CHEBI:29105"/>
        <label>1</label>
    </ligand>
</feature>
<evidence type="ECO:0000256" key="4">
    <source>
        <dbReference type="HAMAP-Rule" id="MF_00220"/>
    </source>
</evidence>
<dbReference type="NCBIfam" id="TIGR00857">
    <property type="entry name" value="pyrC_multi"/>
    <property type="match status" value="1"/>
</dbReference>
<protein>
    <recommendedName>
        <fullName evidence="4">Dihydroorotase</fullName>
        <shortName evidence="4">DHOase</shortName>
        <ecNumber evidence="4">3.5.2.3</ecNumber>
    </recommendedName>
</protein>
<evidence type="ECO:0000313" key="7">
    <source>
        <dbReference type="Proteomes" id="UP000070587"/>
    </source>
</evidence>
<accession>A0A127B742</accession>
<dbReference type="OrthoDB" id="50279at2157"/>
<dbReference type="InterPro" id="IPR002195">
    <property type="entry name" value="Dihydroorotase_CS"/>
</dbReference>
<dbReference type="GO" id="GO:0004038">
    <property type="term" value="F:allantoinase activity"/>
    <property type="evidence" value="ECO:0007669"/>
    <property type="project" value="TreeGrafter"/>
</dbReference>
<feature type="binding site" evidence="4">
    <location>
        <begin position="286"/>
        <end position="287"/>
    </location>
    <ligand>
        <name>substrate</name>
    </ligand>
</feature>
<dbReference type="PROSITE" id="PS00482">
    <property type="entry name" value="DIHYDROOROTASE_1"/>
    <property type="match status" value="1"/>
</dbReference>
<feature type="binding site" evidence="4">
    <location>
        <position position="91"/>
    </location>
    <ligand>
        <name>substrate</name>
    </ligand>
</feature>
<dbReference type="GO" id="GO:0044205">
    <property type="term" value="P:'de novo' UMP biosynthetic process"/>
    <property type="evidence" value="ECO:0007669"/>
    <property type="project" value="UniProtKB-UniRule"/>
</dbReference>
<dbReference type="EMBL" id="CP010835">
    <property type="protein sequence ID" value="AMM53193.1"/>
    <property type="molecule type" value="Genomic_DNA"/>
</dbReference>
<feature type="binding site" evidence="4">
    <location>
        <position position="204"/>
    </location>
    <ligand>
        <name>Zn(2+)</name>
        <dbReference type="ChEBI" id="CHEBI:29105"/>
        <label>2</label>
    </ligand>
</feature>
<feature type="binding site" evidence="4">
    <location>
        <position position="59"/>
    </location>
    <ligand>
        <name>Zn(2+)</name>
        <dbReference type="ChEBI" id="CHEBI:29105"/>
        <label>1</label>
    </ligand>
</feature>
<comment type="function">
    <text evidence="4">Catalyzes the reversible cyclization of carbamoyl aspartate to dihydroorotate.</text>
</comment>
<dbReference type="CDD" id="cd01318">
    <property type="entry name" value="DHOase_IIb"/>
    <property type="match status" value="1"/>
</dbReference>
<proteinExistence type="inferred from homology"/>
<sequence>MDMVIVGKFLLNERIFDGYIGIQDGKISKFSLRKLKGDSEVRVGRGQIILPGLIDVHVHLRDFEEYKKETVESGTKAALHGGVTTVFDMPNTKPPIMDKKTLRIRKFLFRKKSYADYALGFLLAGNEPVQADFYKIFMGASTGGIYSKNFEEDFRKAPGIVSVHAEDHELIQKYPERPPIVEVTAIRKALSAAEKLKKPLHICHVSTKGGLHEILSKKLPWVSFEVTPHHLFLTEKDYERNKFLKVYPPLRSEEERRYLWSRIKDIPIIASDHAPHTPEDKEAGSAGLPGLETEVHLLLNAASKGLISLWDIVKKMSINPARIFGIKNKGWGEGKDADIIIVDMKREWTVKAENFYTKAGWTPYEGWRLKGKVIMTILRGEIVMEEDEVIGKPRGERIVRAGSAEGSVGSREEHQGI</sequence>
<comment type="similarity">
    <text evidence="4">Belongs to the metallo-dependent hydrolases superfamily. DHOase family. Class I DHOase subfamily.</text>
</comment>
<dbReference type="Gene3D" id="3.20.20.140">
    <property type="entry name" value="Metal-dependent hydrolases"/>
    <property type="match status" value="1"/>
</dbReference>
<reference evidence="7" key="1">
    <citation type="submission" date="2015-02" db="EMBL/GenBank/DDBJ databases">
        <title>Pyrococcus kukulkanii sp. nov., a novel hyperthermophilic archaeon isolated from a deep-sea hydrothermal vent at the Guaymas Basin.</title>
        <authorList>
            <person name="Oger P.M."/>
            <person name="Callac N."/>
            <person name="Jebbar M."/>
            <person name="Godfroy A."/>
        </authorList>
    </citation>
    <scope>NUCLEOTIDE SEQUENCE [LARGE SCALE GENOMIC DNA]</scope>
    <source>
        <strain evidence="7">NCB100</strain>
    </source>
</reference>
<feature type="binding site" evidence="4">
    <location>
        <position position="276"/>
    </location>
    <ligand>
        <name>substrate</name>
    </ligand>
</feature>
<dbReference type="InterPro" id="IPR032466">
    <property type="entry name" value="Metal_Hydrolase"/>
</dbReference>
<dbReference type="SUPFAM" id="SSF51556">
    <property type="entry name" value="Metallo-dependent hydrolases"/>
    <property type="match status" value="1"/>
</dbReference>
<dbReference type="GO" id="GO:0004151">
    <property type="term" value="F:dihydroorotase activity"/>
    <property type="evidence" value="ECO:0007669"/>
    <property type="project" value="UniProtKB-UniRule"/>
</dbReference>
<feature type="binding site" evidence="4">
    <location>
        <position position="164"/>
    </location>
    <ligand>
        <name>Zn(2+)</name>
        <dbReference type="ChEBI" id="CHEBI:29105"/>
        <label>2</label>
    </ligand>
</feature>
<evidence type="ECO:0000313" key="6">
    <source>
        <dbReference type="EMBL" id="AMM53193.1"/>
    </source>
</evidence>
<comment type="cofactor">
    <cofactor evidence="4">
        <name>Zn(2+)</name>
        <dbReference type="ChEBI" id="CHEBI:29105"/>
    </cofactor>
    <text evidence="4">Binds 2 Zn(2+) ions per subunit.</text>
</comment>
<organism evidence="6 7">
    <name type="scientific">Pyrococcus kukulkanii</name>
    <dbReference type="NCBI Taxonomy" id="1609559"/>
    <lineage>
        <taxon>Archaea</taxon>
        <taxon>Methanobacteriati</taxon>
        <taxon>Methanobacteriota</taxon>
        <taxon>Thermococci</taxon>
        <taxon>Thermococcales</taxon>
        <taxon>Thermococcaceae</taxon>
        <taxon>Pyrococcus</taxon>
    </lineage>
</organism>
<dbReference type="PROSITE" id="PS00483">
    <property type="entry name" value="DIHYDROOROTASE_2"/>
    <property type="match status" value="1"/>
</dbReference>
<dbReference type="EC" id="3.5.2.3" evidence="4"/>
<dbReference type="GO" id="GO:0008270">
    <property type="term" value="F:zinc ion binding"/>
    <property type="evidence" value="ECO:0007669"/>
    <property type="project" value="UniProtKB-UniRule"/>
</dbReference>
<dbReference type="SUPFAM" id="SSF51338">
    <property type="entry name" value="Composite domain of metallo-dependent hydrolases"/>
    <property type="match status" value="2"/>
</dbReference>
<reference evidence="6 7" key="2">
    <citation type="journal article" date="2016" name="Int. J. Syst. Evol. Microbiol.">
        <title>Pyrococcus kukulkanii sp. nov., a hyperthermophilic, piezophilic archaeon isolated from a deep-sea hydrothermal vent.</title>
        <authorList>
            <person name="Callac N."/>
            <person name="Oger P."/>
            <person name="Lesongeur F."/>
            <person name="Rattray J.E."/>
            <person name="Vannier P."/>
            <person name="Michoud G."/>
            <person name="Beauverger M."/>
            <person name="Gayet N."/>
            <person name="Rouxel O."/>
            <person name="Jebbar M."/>
            <person name="Godfroy A."/>
        </authorList>
    </citation>
    <scope>NUCLEOTIDE SEQUENCE [LARGE SCALE GENOMIC DNA]</scope>
    <source>
        <strain evidence="6 7">NCB100</strain>
    </source>
</reference>
<keyword evidence="4" id="KW-0862">Zinc</keyword>
<keyword evidence="2 4" id="KW-0378">Hydrolase</keyword>
<evidence type="ECO:0000259" key="5">
    <source>
        <dbReference type="Pfam" id="PF01979"/>
    </source>
</evidence>
<keyword evidence="1 4" id="KW-0479">Metal-binding</keyword>
<dbReference type="RefSeq" id="WP_068320099.1">
    <property type="nucleotide sequence ID" value="NZ_CP010835.1"/>
</dbReference>
<feature type="active site" evidence="4">
    <location>
        <position position="272"/>
    </location>
</feature>
<dbReference type="InterPro" id="IPR011059">
    <property type="entry name" value="Metal-dep_hydrolase_composite"/>
</dbReference>
<feature type="domain" description="Amidohydrolase-related" evidence="5">
    <location>
        <begin position="293"/>
        <end position="383"/>
    </location>
</feature>
<dbReference type="STRING" id="1609559.TQ32_00800"/>
<feature type="binding site" evidence="4">
    <location>
        <position position="272"/>
    </location>
    <ligand>
        <name>Zn(2+)</name>
        <dbReference type="ChEBI" id="CHEBI:29105"/>
        <label>1</label>
    </ligand>
</feature>
<comment type="catalytic activity">
    <reaction evidence="4">
        <text>(S)-dihydroorotate + H2O = N-carbamoyl-L-aspartate + H(+)</text>
        <dbReference type="Rhea" id="RHEA:24296"/>
        <dbReference type="ChEBI" id="CHEBI:15377"/>
        <dbReference type="ChEBI" id="CHEBI:15378"/>
        <dbReference type="ChEBI" id="CHEBI:30864"/>
        <dbReference type="ChEBI" id="CHEBI:32814"/>
        <dbReference type="EC" id="3.5.2.3"/>
    </reaction>
</comment>
<keyword evidence="3 4" id="KW-0665">Pyrimidine biosynthesis</keyword>
<dbReference type="PANTHER" id="PTHR43668">
    <property type="entry name" value="ALLANTOINASE"/>
    <property type="match status" value="1"/>
</dbReference>
<name>A0A127B742_9EURY</name>
<dbReference type="AlphaFoldDB" id="A0A127B742"/>
<gene>
    <name evidence="4" type="primary">pyrC</name>
    <name evidence="6" type="ORF">TQ32_00800</name>
</gene>
<dbReference type="KEGG" id="pyc:TQ32_00800"/>
<dbReference type="InterPro" id="IPR006680">
    <property type="entry name" value="Amidohydro-rel"/>
</dbReference>
<dbReference type="InterPro" id="IPR050138">
    <property type="entry name" value="DHOase/Allantoinase_Hydrolase"/>
</dbReference>
<feature type="binding site" evidence="4">
    <location>
        <position position="135"/>
    </location>
    <ligand>
        <name>Zn(2+)</name>
        <dbReference type="ChEBI" id="CHEBI:29105"/>
        <label>2</label>
    </ligand>
</feature>
<feature type="domain" description="Amidohydrolase-related" evidence="5">
    <location>
        <begin position="48"/>
        <end position="208"/>
    </location>
</feature>
<dbReference type="InterPro" id="IPR004722">
    <property type="entry name" value="DHOase"/>
</dbReference>
<feature type="binding site" evidence="4">
    <location>
        <position position="135"/>
    </location>
    <ligand>
        <name>Zn(2+)</name>
        <dbReference type="ChEBI" id="CHEBI:29105"/>
        <label>1</label>
    </ligand>
</feature>
<feature type="modified residue" description="N6-carboxylysine" evidence="4">
    <location>
        <position position="135"/>
    </location>
</feature>
<dbReference type="Proteomes" id="UP000070587">
    <property type="component" value="Chromosome"/>
</dbReference>
<evidence type="ECO:0000256" key="1">
    <source>
        <dbReference type="ARBA" id="ARBA00022723"/>
    </source>
</evidence>
<evidence type="ECO:0000256" key="2">
    <source>
        <dbReference type="ARBA" id="ARBA00022801"/>
    </source>
</evidence>
<dbReference type="UniPathway" id="UPA00070">
    <property type="reaction ID" value="UER00117"/>
</dbReference>